<dbReference type="InterPro" id="IPR013786">
    <property type="entry name" value="AcylCoA_DH/ox_N"/>
</dbReference>
<accession>A0A3G3K5L3</accession>
<dbReference type="Gene3D" id="1.20.140.10">
    <property type="entry name" value="Butyryl-CoA Dehydrogenase, subunit A, domain 3"/>
    <property type="match status" value="2"/>
</dbReference>
<dbReference type="GO" id="GO:0050660">
    <property type="term" value="F:flavin adenine dinucleotide binding"/>
    <property type="evidence" value="ECO:0007669"/>
    <property type="project" value="InterPro"/>
</dbReference>
<reference evidence="12 13" key="1">
    <citation type="submission" date="2018-10" db="EMBL/GenBank/DDBJ databases">
        <title>Genome Sequence of Cohnella sp.</title>
        <authorList>
            <person name="Srinivasan S."/>
            <person name="Kim M.K."/>
        </authorList>
    </citation>
    <scope>NUCLEOTIDE SEQUENCE [LARGE SCALE GENOMIC DNA]</scope>
    <source>
        <strain evidence="12 13">18JY8-7</strain>
    </source>
</reference>
<evidence type="ECO:0000256" key="3">
    <source>
        <dbReference type="ARBA" id="ARBA00022630"/>
    </source>
</evidence>
<evidence type="ECO:0000259" key="11">
    <source>
        <dbReference type="Pfam" id="PF21263"/>
    </source>
</evidence>
<comment type="catalytic activity">
    <reaction evidence="6">
        <text>a 2,3-saturated acyl-CoA + A = a 2,3-dehydroacyl-CoA + AH2</text>
        <dbReference type="Rhea" id="RHEA:48608"/>
        <dbReference type="ChEBI" id="CHEBI:13193"/>
        <dbReference type="ChEBI" id="CHEBI:17499"/>
        <dbReference type="ChEBI" id="CHEBI:60015"/>
        <dbReference type="ChEBI" id="CHEBI:65111"/>
    </reaction>
</comment>
<dbReference type="InterPro" id="IPR036250">
    <property type="entry name" value="AcylCo_DH-like_C"/>
</dbReference>
<keyword evidence="5 7" id="KW-0560">Oxidoreductase</keyword>
<dbReference type="FunFam" id="1.20.140.10:FF:000019">
    <property type="entry name" value="Acyl-CoA dehydrogenase"/>
    <property type="match status" value="1"/>
</dbReference>
<comment type="similarity">
    <text evidence="2 7">Belongs to the acyl-CoA dehydrogenase family.</text>
</comment>
<dbReference type="Pfam" id="PF21263">
    <property type="entry name" value="Acyl-CoA-dh_C"/>
    <property type="match status" value="1"/>
</dbReference>
<evidence type="ECO:0000259" key="8">
    <source>
        <dbReference type="Pfam" id="PF00441"/>
    </source>
</evidence>
<feature type="domain" description="Acyl-CoA dehydrogenase/oxidase C-terminal" evidence="8">
    <location>
        <begin position="239"/>
        <end position="398"/>
    </location>
</feature>
<proteinExistence type="inferred from homology"/>
<dbReference type="PROSITE" id="PS00072">
    <property type="entry name" value="ACYL_COA_DH_1"/>
    <property type="match status" value="1"/>
</dbReference>
<dbReference type="Gene3D" id="1.10.540.10">
    <property type="entry name" value="Acyl-CoA dehydrogenase/oxidase, N-terminal domain"/>
    <property type="match status" value="1"/>
</dbReference>
<dbReference type="AlphaFoldDB" id="A0A3G3K5L3"/>
<dbReference type="PANTHER" id="PTHR43884:SF12">
    <property type="entry name" value="ISOVALERYL-COA DEHYDROGENASE, MITOCHONDRIAL-RELATED"/>
    <property type="match status" value="1"/>
</dbReference>
<evidence type="ECO:0000256" key="7">
    <source>
        <dbReference type="RuleBase" id="RU362125"/>
    </source>
</evidence>
<evidence type="ECO:0000256" key="4">
    <source>
        <dbReference type="ARBA" id="ARBA00022827"/>
    </source>
</evidence>
<evidence type="ECO:0000256" key="6">
    <source>
        <dbReference type="ARBA" id="ARBA00052546"/>
    </source>
</evidence>
<gene>
    <name evidence="12" type="ORF">EAV92_22550</name>
</gene>
<dbReference type="KEGG" id="coh:EAV92_22550"/>
<evidence type="ECO:0000313" key="12">
    <source>
        <dbReference type="EMBL" id="AYQ75786.1"/>
    </source>
</evidence>
<feature type="domain" description="Acyl-CoA dehydrogenase-like C-terminal" evidence="11">
    <location>
        <begin position="448"/>
        <end position="550"/>
    </location>
</feature>
<dbReference type="EMBL" id="CP033433">
    <property type="protein sequence ID" value="AYQ75786.1"/>
    <property type="molecule type" value="Genomic_DNA"/>
</dbReference>
<dbReference type="InterPro" id="IPR009075">
    <property type="entry name" value="AcylCo_DH/oxidase_C"/>
</dbReference>
<evidence type="ECO:0000313" key="13">
    <source>
        <dbReference type="Proteomes" id="UP000269097"/>
    </source>
</evidence>
<keyword evidence="4 7" id="KW-0274">FAD</keyword>
<dbReference type="InterPro" id="IPR009100">
    <property type="entry name" value="AcylCoA_DH/oxidase_NM_dom_sf"/>
</dbReference>
<organism evidence="12 13">
    <name type="scientific">Cohnella candidum</name>
    <dbReference type="NCBI Taxonomy" id="2674991"/>
    <lineage>
        <taxon>Bacteria</taxon>
        <taxon>Bacillati</taxon>
        <taxon>Bacillota</taxon>
        <taxon>Bacilli</taxon>
        <taxon>Bacillales</taxon>
        <taxon>Paenibacillaceae</taxon>
        <taxon>Cohnella</taxon>
    </lineage>
</organism>
<dbReference type="Pfam" id="PF00441">
    <property type="entry name" value="Acyl-CoA_dh_1"/>
    <property type="match status" value="1"/>
</dbReference>
<dbReference type="InterPro" id="IPR006089">
    <property type="entry name" value="Acyl-CoA_DH_CS"/>
</dbReference>
<dbReference type="InterPro" id="IPR049426">
    <property type="entry name" value="Acyl-CoA-dh-like_C"/>
</dbReference>
<dbReference type="InterPro" id="IPR006091">
    <property type="entry name" value="Acyl-CoA_Oxase/DH_mid-dom"/>
</dbReference>
<dbReference type="FunFam" id="1.10.540.10:FF:000001">
    <property type="entry name" value="Very long-chain-specific acyl-CoA dehydrogenase, mitochondrial"/>
    <property type="match status" value="1"/>
</dbReference>
<name>A0A3G3K5L3_9BACL</name>
<evidence type="ECO:0000256" key="5">
    <source>
        <dbReference type="ARBA" id="ARBA00023002"/>
    </source>
</evidence>
<dbReference type="GO" id="GO:0003995">
    <property type="term" value="F:acyl-CoA dehydrogenase activity"/>
    <property type="evidence" value="ECO:0007669"/>
    <property type="project" value="InterPro"/>
</dbReference>
<dbReference type="Proteomes" id="UP000269097">
    <property type="component" value="Chromosome"/>
</dbReference>
<dbReference type="SUPFAM" id="SSF56645">
    <property type="entry name" value="Acyl-CoA dehydrogenase NM domain-like"/>
    <property type="match status" value="1"/>
</dbReference>
<feature type="domain" description="Acyl-CoA oxidase/dehydrogenase middle" evidence="9">
    <location>
        <begin position="133"/>
        <end position="225"/>
    </location>
</feature>
<evidence type="ECO:0000256" key="2">
    <source>
        <dbReference type="ARBA" id="ARBA00009347"/>
    </source>
</evidence>
<dbReference type="Gene3D" id="2.40.110.10">
    <property type="entry name" value="Butyryl-CoA Dehydrogenase, subunit A, domain 2"/>
    <property type="match status" value="1"/>
</dbReference>
<dbReference type="InterPro" id="IPR037069">
    <property type="entry name" value="AcylCoA_DH/ox_N_sf"/>
</dbReference>
<comment type="cofactor">
    <cofactor evidence="1 7">
        <name>FAD</name>
        <dbReference type="ChEBI" id="CHEBI:57692"/>
    </cofactor>
</comment>
<sequence length="578" mass="62236">MVEEAAWEHAAAPEDFTDEQRRIADMVRSFREDVVAPAYDRLEAPDYGLARRLLRQMGELGLLAAELPEEDGGLGLGQTTAALIAETLAPSTSFALSALAHTGIGMLPVAFFGTPAQKAAYLPQLASGERAAAYCLTEPEAGSDAQGLKTSAARSVDGSHYVLNGSKQYITNAGFADQFVVYAKIDGQPFSAFLLDRSTPGFSVGPEERMMGIRGMSTCSLKMENAIVPADRLLGDAHHGSRIAFNILNFGRFKLGAACVGMMKEAVRLSAAYAASRRQFGKPIASFPLIGAKLAEMNTLVYVTESMVYRTAGYLDGATSRLRGAGGRAAAERLGEFAIECSINKVFASEALDAVADHAVQIHGGSGYAHGSPIERLYRDSRVNRIFEGTNEINRLRIPTTLLKRGIKGEIPLLARAEEAQEEILKPLQISRPSPEPLAREAAIVSALKKVFLLSGGLALQKYGLRLEREQELVAVLADVMIDVYALESAVLRTRKTWERRGPEAAALAARMTALFADKAVERSARRTRTLLAAVDKGESLRVQLAVLKKLLRFEPADAVGLRRAIAGEVVAAGGYVK</sequence>
<dbReference type="SUPFAM" id="SSF47203">
    <property type="entry name" value="Acyl-CoA dehydrogenase C-terminal domain-like"/>
    <property type="match status" value="1"/>
</dbReference>
<dbReference type="Pfam" id="PF02771">
    <property type="entry name" value="Acyl-CoA_dh_N"/>
    <property type="match status" value="1"/>
</dbReference>
<protein>
    <submittedName>
        <fullName evidence="12">Acyl-CoA dehydrogenase</fullName>
    </submittedName>
</protein>
<feature type="domain" description="Acyl-CoA dehydrogenase/oxidase N-terminal" evidence="10">
    <location>
        <begin position="17"/>
        <end position="129"/>
    </location>
</feature>
<dbReference type="InterPro" id="IPR046373">
    <property type="entry name" value="Acyl-CoA_Oxase/DH_mid-dom_sf"/>
</dbReference>
<evidence type="ECO:0000259" key="10">
    <source>
        <dbReference type="Pfam" id="PF02771"/>
    </source>
</evidence>
<keyword evidence="3 7" id="KW-0285">Flavoprotein</keyword>
<evidence type="ECO:0000259" key="9">
    <source>
        <dbReference type="Pfam" id="PF02770"/>
    </source>
</evidence>
<dbReference type="Pfam" id="PF02770">
    <property type="entry name" value="Acyl-CoA_dh_M"/>
    <property type="match status" value="1"/>
</dbReference>
<keyword evidence="13" id="KW-1185">Reference proteome</keyword>
<evidence type="ECO:0000256" key="1">
    <source>
        <dbReference type="ARBA" id="ARBA00001974"/>
    </source>
</evidence>
<dbReference type="PANTHER" id="PTHR43884">
    <property type="entry name" value="ACYL-COA DEHYDROGENASE"/>
    <property type="match status" value="1"/>
</dbReference>